<organism evidence="2 3">
    <name type="scientific">Apiospora arundinis</name>
    <dbReference type="NCBI Taxonomy" id="335852"/>
    <lineage>
        <taxon>Eukaryota</taxon>
        <taxon>Fungi</taxon>
        <taxon>Dikarya</taxon>
        <taxon>Ascomycota</taxon>
        <taxon>Pezizomycotina</taxon>
        <taxon>Sordariomycetes</taxon>
        <taxon>Xylariomycetidae</taxon>
        <taxon>Amphisphaeriales</taxon>
        <taxon>Apiosporaceae</taxon>
        <taxon>Apiospora</taxon>
    </lineage>
</organism>
<keyword evidence="3" id="KW-1185">Reference proteome</keyword>
<dbReference type="Proteomes" id="UP001390339">
    <property type="component" value="Unassembled WGS sequence"/>
</dbReference>
<keyword evidence="1" id="KW-0812">Transmembrane</keyword>
<feature type="transmembrane region" description="Helical" evidence="1">
    <location>
        <begin position="21"/>
        <end position="39"/>
    </location>
</feature>
<proteinExistence type="predicted"/>
<accession>A0ABR2J497</accession>
<evidence type="ECO:0000256" key="1">
    <source>
        <dbReference type="SAM" id="Phobius"/>
    </source>
</evidence>
<dbReference type="EMBL" id="JAPCWZ010000003">
    <property type="protein sequence ID" value="KAK8872607.1"/>
    <property type="molecule type" value="Genomic_DNA"/>
</dbReference>
<evidence type="ECO:0000313" key="2">
    <source>
        <dbReference type="EMBL" id="KAK8872607.1"/>
    </source>
</evidence>
<protein>
    <submittedName>
        <fullName evidence="2">Uncharacterized protein</fullName>
    </submittedName>
</protein>
<keyword evidence="1" id="KW-1133">Transmembrane helix</keyword>
<evidence type="ECO:0000313" key="3">
    <source>
        <dbReference type="Proteomes" id="UP001390339"/>
    </source>
</evidence>
<sequence length="121" mass="13892">MARLPARESPQAHDANQISGIVVMAMAIATFVWTVWSWYQTKNDAAEAKHEAGMSRLRKLEKESGEELEKLEPLFEQSKKDVQQYFGCAVTRTLVSWAFCRQPWYCKTTRWAPRGTKPLGK</sequence>
<comment type="caution">
    <text evidence="2">The sequence shown here is derived from an EMBL/GenBank/DDBJ whole genome shotgun (WGS) entry which is preliminary data.</text>
</comment>
<name>A0ABR2J497_9PEZI</name>
<keyword evidence="1" id="KW-0472">Membrane</keyword>
<reference evidence="2 3" key="1">
    <citation type="journal article" date="2024" name="IMA Fungus">
        <title>Apiospora arundinis, a panoply of carbohydrate-active enzymes and secondary metabolites.</title>
        <authorList>
            <person name="Sorensen T."/>
            <person name="Petersen C."/>
            <person name="Muurmann A.T."/>
            <person name="Christiansen J.V."/>
            <person name="Brundto M.L."/>
            <person name="Overgaard C.K."/>
            <person name="Boysen A.T."/>
            <person name="Wollenberg R.D."/>
            <person name="Larsen T.O."/>
            <person name="Sorensen J.L."/>
            <person name="Nielsen K.L."/>
            <person name="Sondergaard T.E."/>
        </authorList>
    </citation>
    <scope>NUCLEOTIDE SEQUENCE [LARGE SCALE GENOMIC DNA]</scope>
    <source>
        <strain evidence="2 3">AAU 773</strain>
    </source>
</reference>
<gene>
    <name evidence="2" type="ORF">PGQ11_003121</name>
</gene>